<dbReference type="PIRSF" id="PIRSF006661">
    <property type="entry name" value="PP-lp_UCP006661"/>
    <property type="match status" value="1"/>
</dbReference>
<dbReference type="SUPFAM" id="SSF52402">
    <property type="entry name" value="Adenine nucleotide alpha hydrolases-like"/>
    <property type="match status" value="1"/>
</dbReference>
<dbReference type="Pfam" id="PF00733">
    <property type="entry name" value="Asn_synthase"/>
    <property type="match status" value="1"/>
</dbReference>
<name>A0A6J4SP97_9ACTN</name>
<evidence type="ECO:0000313" key="3">
    <source>
        <dbReference type="EMBL" id="CAA9499777.1"/>
    </source>
</evidence>
<feature type="domain" description="Asparagine synthetase" evidence="2">
    <location>
        <begin position="33"/>
        <end position="138"/>
    </location>
</feature>
<protein>
    <submittedName>
        <fullName evidence="3">ATP-utilizing enzyme of the PP-loop superfamily</fullName>
    </submittedName>
</protein>
<dbReference type="GO" id="GO:0016783">
    <property type="term" value="F:sulfurtransferase activity"/>
    <property type="evidence" value="ECO:0007669"/>
    <property type="project" value="InterPro"/>
</dbReference>
<feature type="active site" description="Nucleophile and sulfur donor" evidence="1">
    <location>
        <position position="188"/>
    </location>
</feature>
<dbReference type="InterPro" id="IPR005232">
    <property type="entry name" value="LarE"/>
</dbReference>
<dbReference type="EMBL" id="CADCVU010000102">
    <property type="protein sequence ID" value="CAA9499777.1"/>
    <property type="molecule type" value="Genomic_DNA"/>
</dbReference>
<sequence length="290" mass="30413">MGRGLPVNERAEPRELAPLLERLEAGLAGYDSVVVAFSGGVDSSLVAALAARALGARALAVTAVSPALASGELDGARSVSRAVGIAHEVISTDELAREGYRRNARDRCYHCKTELYDRLAALASDRGYDVLLSGANADDRGDWRPGLRAADEHGVRHPLLEADVGKAEVRALAGRLGVPSAEKPASPCLASRLPYGTRVDPAALAQIDRAERAVRALGFPILRVRHHGELGKVELPAGDLERALEPRLRTEIAVAVRGAGYAHAAIDPEPFRSGSMNAGSGALPLALVPG</sequence>
<dbReference type="InterPro" id="IPR052188">
    <property type="entry name" value="Ni-pincer_cofactor_biosynth"/>
</dbReference>
<dbReference type="Gene3D" id="3.40.50.620">
    <property type="entry name" value="HUPs"/>
    <property type="match status" value="1"/>
</dbReference>
<dbReference type="PANTHER" id="PTHR43169">
    <property type="entry name" value="EXSB FAMILY PROTEIN"/>
    <property type="match status" value="1"/>
</dbReference>
<dbReference type="GO" id="GO:0006529">
    <property type="term" value="P:asparagine biosynthetic process"/>
    <property type="evidence" value="ECO:0007669"/>
    <property type="project" value="InterPro"/>
</dbReference>
<dbReference type="InterPro" id="IPR014729">
    <property type="entry name" value="Rossmann-like_a/b/a_fold"/>
</dbReference>
<organism evidence="3">
    <name type="scientific">uncultured Solirubrobacterales bacterium</name>
    <dbReference type="NCBI Taxonomy" id="768556"/>
    <lineage>
        <taxon>Bacteria</taxon>
        <taxon>Bacillati</taxon>
        <taxon>Actinomycetota</taxon>
        <taxon>Thermoleophilia</taxon>
        <taxon>Solirubrobacterales</taxon>
        <taxon>environmental samples</taxon>
    </lineage>
</organism>
<dbReference type="GO" id="GO:0004066">
    <property type="term" value="F:asparagine synthase (glutamine-hydrolyzing) activity"/>
    <property type="evidence" value="ECO:0007669"/>
    <property type="project" value="InterPro"/>
</dbReference>
<dbReference type="CDD" id="cd01990">
    <property type="entry name" value="LarE-like"/>
    <property type="match status" value="1"/>
</dbReference>
<evidence type="ECO:0000259" key="2">
    <source>
        <dbReference type="Pfam" id="PF00733"/>
    </source>
</evidence>
<dbReference type="NCBIfam" id="TIGR00268">
    <property type="entry name" value="ATP-dependent sacrificial sulfur transferase LarE"/>
    <property type="match status" value="1"/>
</dbReference>
<dbReference type="InterPro" id="IPR001962">
    <property type="entry name" value="Asn_synthase"/>
</dbReference>
<dbReference type="AlphaFoldDB" id="A0A6J4SP97"/>
<evidence type="ECO:0000256" key="1">
    <source>
        <dbReference type="PIRSR" id="PIRSR006661-1"/>
    </source>
</evidence>
<gene>
    <name evidence="3" type="ORF">AVDCRST_MAG45-1228</name>
</gene>
<accession>A0A6J4SP97</accession>
<reference evidence="3" key="1">
    <citation type="submission" date="2020-02" db="EMBL/GenBank/DDBJ databases">
        <authorList>
            <person name="Meier V. D."/>
        </authorList>
    </citation>
    <scope>NUCLEOTIDE SEQUENCE</scope>
    <source>
        <strain evidence="3">AVDCRST_MAG45</strain>
    </source>
</reference>
<dbReference type="PANTHER" id="PTHR43169:SF2">
    <property type="entry name" value="NAD_GMP SYNTHASE DOMAIN-CONTAINING PROTEIN"/>
    <property type="match status" value="1"/>
</dbReference>
<proteinExistence type="predicted"/>